<dbReference type="OrthoDB" id="4225201at2759"/>
<keyword evidence="4" id="KW-0732">Signal</keyword>
<keyword evidence="3" id="KW-1133">Transmembrane helix</keyword>
<dbReference type="Proteomes" id="UP000078397">
    <property type="component" value="Unassembled WGS sequence"/>
</dbReference>
<feature type="transmembrane region" description="Helical" evidence="3">
    <location>
        <begin position="313"/>
        <end position="333"/>
    </location>
</feature>
<evidence type="ECO:0000313" key="6">
    <source>
        <dbReference type="Proteomes" id="UP000078397"/>
    </source>
</evidence>
<reference evidence="5 6" key="1">
    <citation type="journal article" date="2016" name="PLoS Pathog.">
        <title>Biosynthesis of antibiotic leucinostatins in bio-control fungus Purpureocillium lilacinum and their inhibition on phytophthora revealed by genome mining.</title>
        <authorList>
            <person name="Wang G."/>
            <person name="Liu Z."/>
            <person name="Lin R."/>
            <person name="Li E."/>
            <person name="Mao Z."/>
            <person name="Ling J."/>
            <person name="Yang Y."/>
            <person name="Yin W.B."/>
            <person name="Xie B."/>
        </authorList>
    </citation>
    <scope>NUCLEOTIDE SEQUENCE [LARGE SCALE GENOMIC DNA]</scope>
    <source>
        <strain evidence="5">170</strain>
    </source>
</reference>
<feature type="region of interest" description="Disordered" evidence="2">
    <location>
        <begin position="432"/>
        <end position="474"/>
    </location>
</feature>
<feature type="coiled-coil region" evidence="1">
    <location>
        <begin position="178"/>
        <end position="205"/>
    </location>
</feature>
<evidence type="ECO:0000256" key="4">
    <source>
        <dbReference type="SAM" id="SignalP"/>
    </source>
</evidence>
<keyword evidence="3" id="KW-0812">Transmembrane</keyword>
<evidence type="ECO:0000256" key="3">
    <source>
        <dbReference type="SAM" id="Phobius"/>
    </source>
</evidence>
<dbReference type="RefSeq" id="XP_018147802.1">
    <property type="nucleotide sequence ID" value="XM_018283080.1"/>
</dbReference>
<keyword evidence="1" id="KW-0175">Coiled coil</keyword>
<accession>A0A179G049</accession>
<dbReference type="STRING" id="1380566.A0A179G049"/>
<feature type="chain" id="PRO_5008102189" evidence="4">
    <location>
        <begin position="21"/>
        <end position="474"/>
    </location>
</feature>
<name>A0A179G049_METCM</name>
<dbReference type="GeneID" id="28847074"/>
<evidence type="ECO:0000313" key="5">
    <source>
        <dbReference type="EMBL" id="OAQ71265.1"/>
    </source>
</evidence>
<protein>
    <submittedName>
        <fullName evidence="5">Uncharacterized protein</fullName>
    </submittedName>
</protein>
<comment type="caution">
    <text evidence="5">The sequence shown here is derived from an EMBL/GenBank/DDBJ whole genome shotgun (WGS) entry which is preliminary data.</text>
</comment>
<feature type="signal peptide" evidence="4">
    <location>
        <begin position="1"/>
        <end position="20"/>
    </location>
</feature>
<dbReference type="AlphaFoldDB" id="A0A179G049"/>
<evidence type="ECO:0000256" key="2">
    <source>
        <dbReference type="SAM" id="MobiDB-lite"/>
    </source>
</evidence>
<organism evidence="5 6">
    <name type="scientific">Pochonia chlamydosporia 170</name>
    <dbReference type="NCBI Taxonomy" id="1380566"/>
    <lineage>
        <taxon>Eukaryota</taxon>
        <taxon>Fungi</taxon>
        <taxon>Dikarya</taxon>
        <taxon>Ascomycota</taxon>
        <taxon>Pezizomycotina</taxon>
        <taxon>Sordariomycetes</taxon>
        <taxon>Hypocreomycetidae</taxon>
        <taxon>Hypocreales</taxon>
        <taxon>Clavicipitaceae</taxon>
        <taxon>Pochonia</taxon>
    </lineage>
</organism>
<dbReference type="KEGG" id="pchm:VFPPC_03592"/>
<gene>
    <name evidence="5" type="ORF">VFPPC_03592</name>
</gene>
<proteinExistence type="predicted"/>
<keyword evidence="6" id="KW-1185">Reference proteome</keyword>
<sequence length="474" mass="52819">MKSGWVYAAASTVLVVPVLGTSIPQVRNDASTAFVTLSIPKNVGEAEPLTLRLDIGKSKVPCGHGDLTINGQKLAQDDNGNGQGTLAAHRNGNFTANWAFSCNPDSLGMGMLKMQVTELDGLEIAPFNFSTTFTQTNPRKITIDNAAVVNHVHKLPHENFESTQTSLQGKLHAKIHDLDVLRIKARQLENSIISQENKIAELLGQKKPSSIQDCDNLECVLEGLGEKFRDAAEKLGGDVEELKEFIAHSRDESLPVPPEDYEYWFDDEADDNKAEEYDLKKHAGKWTWADQMPLNGEAVDVKITTHPPPQPPLVMAIALSVIGLCLLSTIFMLRLHRKTTPRAIDNEKVLFSERPTRPKKESWSERRARRKARRQAIKEYVANIFTRWRTQPAPVIECSIEEEFASFREAVSVVDSLVAAEEGRNREVPRYTPCEYGHFRDDESLPPYESEDESPVADGLRYGGGGDDRLGYGK</sequence>
<dbReference type="EMBL" id="LSBJ02000002">
    <property type="protein sequence ID" value="OAQ71265.1"/>
    <property type="molecule type" value="Genomic_DNA"/>
</dbReference>
<evidence type="ECO:0000256" key="1">
    <source>
        <dbReference type="SAM" id="Coils"/>
    </source>
</evidence>
<keyword evidence="3" id="KW-0472">Membrane</keyword>